<protein>
    <submittedName>
        <fullName evidence="2">Uncharacterized protein</fullName>
    </submittedName>
</protein>
<keyword evidence="3" id="KW-1185">Reference proteome</keyword>
<feature type="transmembrane region" description="Helical" evidence="1">
    <location>
        <begin position="337"/>
        <end position="364"/>
    </location>
</feature>
<name>A0A067DLB5_CITSI</name>
<dbReference type="Pfam" id="PF03140">
    <property type="entry name" value="DUF247"/>
    <property type="match status" value="1"/>
</dbReference>
<dbReference type="STRING" id="2711.A0A067DLB5"/>
<dbReference type="PANTHER" id="PTHR31170">
    <property type="entry name" value="BNAC04G53230D PROTEIN"/>
    <property type="match status" value="1"/>
</dbReference>
<feature type="non-terminal residue" evidence="2">
    <location>
        <position position="1"/>
    </location>
</feature>
<proteinExistence type="predicted"/>
<reference evidence="2 3" key="1">
    <citation type="submission" date="2014-04" db="EMBL/GenBank/DDBJ databases">
        <authorList>
            <consortium name="International Citrus Genome Consortium"/>
            <person name="Gmitter F."/>
            <person name="Chen C."/>
            <person name="Farmerie W."/>
            <person name="Harkins T."/>
            <person name="Desany B."/>
            <person name="Mohiuddin M."/>
            <person name="Kodira C."/>
            <person name="Borodovsky M."/>
            <person name="Lomsadze A."/>
            <person name="Burns P."/>
            <person name="Jenkins J."/>
            <person name="Prochnik S."/>
            <person name="Shu S."/>
            <person name="Chapman J."/>
            <person name="Pitluck S."/>
            <person name="Schmutz J."/>
            <person name="Rokhsar D."/>
        </authorList>
    </citation>
    <scope>NUCLEOTIDE SEQUENCE</scope>
</reference>
<dbReference type="AlphaFoldDB" id="A0A067DLB5"/>
<dbReference type="InterPro" id="IPR004158">
    <property type="entry name" value="DUF247_pln"/>
</dbReference>
<organism evidence="2 3">
    <name type="scientific">Citrus sinensis</name>
    <name type="common">Sweet orange</name>
    <name type="synonym">Citrus aurantium var. sinensis</name>
    <dbReference type="NCBI Taxonomy" id="2711"/>
    <lineage>
        <taxon>Eukaryota</taxon>
        <taxon>Viridiplantae</taxon>
        <taxon>Streptophyta</taxon>
        <taxon>Embryophyta</taxon>
        <taxon>Tracheophyta</taxon>
        <taxon>Spermatophyta</taxon>
        <taxon>Magnoliopsida</taxon>
        <taxon>eudicotyledons</taxon>
        <taxon>Gunneridae</taxon>
        <taxon>Pentapetalae</taxon>
        <taxon>rosids</taxon>
        <taxon>malvids</taxon>
        <taxon>Sapindales</taxon>
        <taxon>Rutaceae</taxon>
        <taxon>Aurantioideae</taxon>
        <taxon>Citrus</taxon>
    </lineage>
</organism>
<dbReference type="EMBL" id="KK786286">
    <property type="protein sequence ID" value="KDO39797.1"/>
    <property type="molecule type" value="Genomic_DNA"/>
</dbReference>
<keyword evidence="1" id="KW-0812">Transmembrane</keyword>
<accession>A0A067DLB5</accession>
<gene>
    <name evidence="2" type="ORF">CISIN_1g036325mg</name>
</gene>
<keyword evidence="1" id="KW-1133">Transmembrane helix</keyword>
<evidence type="ECO:0000313" key="3">
    <source>
        <dbReference type="Proteomes" id="UP000027120"/>
    </source>
</evidence>
<dbReference type="Proteomes" id="UP000027120">
    <property type="component" value="Unassembled WGS sequence"/>
</dbReference>
<keyword evidence="1" id="KW-0472">Membrane</keyword>
<evidence type="ECO:0000256" key="1">
    <source>
        <dbReference type="SAM" id="Phobius"/>
    </source>
</evidence>
<sequence>AENQMGHDGDQLSINIDDILKEVPDTLCLPTIPRVLENLRTISAFTYELRSKNHLKLMEEHKKRFLKKLLQRRGEESAKDYVMATKDLEKWARRCYSEPVSLSSDQFTVMMLLDACFIVEVFCYTAQNEWNDPIFWIICIPGKLGRDLLLADNQLPFFVLQKFYDMAKTPEEDFHELISKFFSYVFQQALPRGEPNADEEINHLVGFVHKSLWVPRPKTEQAENGEFIRIRCATELQEAGIRFEKIQNAPTLFNIGFDKGVMKISELTIDDNTDTAKDVKILCESGILINYLGDEEVVAKMINRLGDSVCLPPTNNYSEIRKNWMANLWHYYFNTPWAIISFFAALLLLLFTAAQTVFSALAYFQSLKKR</sequence>
<evidence type="ECO:0000313" key="2">
    <source>
        <dbReference type="EMBL" id="KDO39797.1"/>
    </source>
</evidence>